<dbReference type="GO" id="GO:0016787">
    <property type="term" value="F:hydrolase activity"/>
    <property type="evidence" value="ECO:0007669"/>
    <property type="project" value="UniProtKB-KW"/>
</dbReference>
<dbReference type="InterPro" id="IPR050884">
    <property type="entry name" value="CNP_phosphodiesterase-III"/>
</dbReference>
<dbReference type="PANTHER" id="PTHR42988">
    <property type="entry name" value="PHOSPHOHYDROLASE"/>
    <property type="match status" value="1"/>
</dbReference>
<dbReference type="InterPro" id="IPR029052">
    <property type="entry name" value="Metallo-depent_PP-like"/>
</dbReference>
<keyword evidence="2" id="KW-0378">Hydrolase</keyword>
<dbReference type="Gene3D" id="3.60.21.10">
    <property type="match status" value="1"/>
</dbReference>
<protein>
    <recommendedName>
        <fullName evidence="5">Calcineurin-like phosphoesterase domain-containing protein</fullName>
    </recommendedName>
</protein>
<dbReference type="EMBL" id="QGMZ01000018">
    <property type="protein sequence ID" value="PWR73548.1"/>
    <property type="molecule type" value="Genomic_DNA"/>
</dbReference>
<sequence>MGDRRDYNILAIIFFLLLLAHPTISDVSKEGNNSLSVYSLVHLSDTQNLASFHPEVYNHTFSYLESIKEVQNISAIIITGDFVNTYDNETEWNAYRNAINKTSIPVYATAGNHDTAYGLVYSFFSQYTGNTKPYSVTSINDFNLVSIDYSIVSLASHEFQSIRDKMDQYPHSFTIIATHHYMEPDGSLSLLGENIDKELIRYPTLVMAGHRHVQSISTHIVDQYPVIVDIANYQDGDSQGMNRTDHSAGTLFTVTSRNGVVEKISSRIIRIFPDPVIGQEHVVYEL</sequence>
<evidence type="ECO:0000313" key="7">
    <source>
        <dbReference type="Proteomes" id="UP000245934"/>
    </source>
</evidence>
<dbReference type="RefSeq" id="WP_109940959.1">
    <property type="nucleotide sequence ID" value="NZ_CP176366.1"/>
</dbReference>
<gene>
    <name evidence="6" type="ORF">DLD82_09950</name>
</gene>
<evidence type="ECO:0000313" key="6">
    <source>
        <dbReference type="EMBL" id="PWR73548.1"/>
    </source>
</evidence>
<dbReference type="AlphaFoldDB" id="A0A2V2NAN9"/>
<dbReference type="GeneID" id="97608732"/>
<feature type="domain" description="Calcineurin-like phosphoesterase" evidence="5">
    <location>
        <begin position="40"/>
        <end position="213"/>
    </location>
</feature>
<dbReference type="PANTHER" id="PTHR42988:SF2">
    <property type="entry name" value="CYCLIC NUCLEOTIDE PHOSPHODIESTERASE CBUA0032-RELATED"/>
    <property type="match status" value="1"/>
</dbReference>
<organism evidence="6 7">
    <name type="scientific">Methanospirillum stamsii</name>
    <dbReference type="NCBI Taxonomy" id="1277351"/>
    <lineage>
        <taxon>Archaea</taxon>
        <taxon>Methanobacteriati</taxon>
        <taxon>Methanobacteriota</taxon>
        <taxon>Stenosarchaea group</taxon>
        <taxon>Methanomicrobia</taxon>
        <taxon>Methanomicrobiales</taxon>
        <taxon>Methanospirillaceae</taxon>
        <taxon>Methanospirillum</taxon>
    </lineage>
</organism>
<accession>A0A2V2NAN9</accession>
<reference evidence="6 7" key="1">
    <citation type="submission" date="2018-05" db="EMBL/GenBank/DDBJ databases">
        <title>Draft genome of Methanospirillum stamsii Pt1.</title>
        <authorList>
            <person name="Dueholm M.S."/>
            <person name="Nielsen P.H."/>
            <person name="Bakmann L.F."/>
            <person name="Otzen D.E."/>
        </authorList>
    </citation>
    <scope>NUCLEOTIDE SEQUENCE [LARGE SCALE GENOMIC DNA]</scope>
    <source>
        <strain evidence="6 7">Pt1</strain>
    </source>
</reference>
<evidence type="ECO:0000256" key="2">
    <source>
        <dbReference type="ARBA" id="ARBA00022801"/>
    </source>
</evidence>
<name>A0A2V2NAN9_9EURY</name>
<evidence type="ECO:0000256" key="1">
    <source>
        <dbReference type="ARBA" id="ARBA00022723"/>
    </source>
</evidence>
<dbReference type="InterPro" id="IPR004843">
    <property type="entry name" value="Calcineurin-like_PHP"/>
</dbReference>
<keyword evidence="1" id="KW-0479">Metal-binding</keyword>
<proteinExistence type="inferred from homology"/>
<evidence type="ECO:0000259" key="5">
    <source>
        <dbReference type="Pfam" id="PF00149"/>
    </source>
</evidence>
<evidence type="ECO:0000256" key="4">
    <source>
        <dbReference type="ARBA" id="ARBA00025742"/>
    </source>
</evidence>
<dbReference type="Pfam" id="PF00149">
    <property type="entry name" value="Metallophos"/>
    <property type="match status" value="1"/>
</dbReference>
<keyword evidence="7" id="KW-1185">Reference proteome</keyword>
<dbReference type="OrthoDB" id="380544at2157"/>
<dbReference type="GO" id="GO:0046872">
    <property type="term" value="F:metal ion binding"/>
    <property type="evidence" value="ECO:0007669"/>
    <property type="project" value="UniProtKB-KW"/>
</dbReference>
<evidence type="ECO:0000256" key="3">
    <source>
        <dbReference type="ARBA" id="ARBA00023004"/>
    </source>
</evidence>
<comment type="caution">
    <text evidence="6">The sequence shown here is derived from an EMBL/GenBank/DDBJ whole genome shotgun (WGS) entry which is preliminary data.</text>
</comment>
<keyword evidence="3" id="KW-0408">Iron</keyword>
<comment type="similarity">
    <text evidence="4">Belongs to the cyclic nucleotide phosphodiesterase class-III family.</text>
</comment>
<dbReference type="Proteomes" id="UP000245934">
    <property type="component" value="Unassembled WGS sequence"/>
</dbReference>
<dbReference type="SUPFAM" id="SSF56300">
    <property type="entry name" value="Metallo-dependent phosphatases"/>
    <property type="match status" value="1"/>
</dbReference>